<gene>
    <name evidence="1" type="ORF">SAMN04489860_0777</name>
</gene>
<accession>A0A1H1PD87</accession>
<dbReference type="Proteomes" id="UP000185663">
    <property type="component" value="Chromosome I"/>
</dbReference>
<organism evidence="1 2">
    <name type="scientific">Paraoerskovia marina</name>
    <dbReference type="NCBI Taxonomy" id="545619"/>
    <lineage>
        <taxon>Bacteria</taxon>
        <taxon>Bacillati</taxon>
        <taxon>Actinomycetota</taxon>
        <taxon>Actinomycetes</taxon>
        <taxon>Micrococcales</taxon>
        <taxon>Cellulomonadaceae</taxon>
        <taxon>Paraoerskovia</taxon>
    </lineage>
</organism>
<sequence>MGHGCLAGQDAQRFTELLLTGSADSDLALVIHGQHQVAQQYDVLVKELTVLADLTRVPSGWYGAPPHLRTVLHAAAMVILLTNPNVAFETRLAYRLNHTLTDLRARRREMGLWAERETESDDIAEITEHLLGFAEHAGLHLATRRNERWVRGADPTDTGRIADALAAAGGVDAGADYRLLSSAVHGHRRRYLNLLDEMVELDATDANPMAVTLVGSSRALYLAAHATKALGEYTGVPHAAAKEQRLAQARLAWLIMIGQRERKYLQRAVDDLNAAEPAGDLEE</sequence>
<name>A0A1H1PD87_9CELL</name>
<dbReference type="EMBL" id="LT629776">
    <property type="protein sequence ID" value="SDS09236.1"/>
    <property type="molecule type" value="Genomic_DNA"/>
</dbReference>
<dbReference type="AlphaFoldDB" id="A0A1H1PD87"/>
<protein>
    <submittedName>
        <fullName evidence="1">Uncharacterized protein</fullName>
    </submittedName>
</protein>
<proteinExistence type="predicted"/>
<reference evidence="1 2" key="1">
    <citation type="submission" date="2016-10" db="EMBL/GenBank/DDBJ databases">
        <authorList>
            <person name="de Groot N.N."/>
        </authorList>
    </citation>
    <scope>NUCLEOTIDE SEQUENCE [LARGE SCALE GENOMIC DNA]</scope>
    <source>
        <strain evidence="1 2">DSM 22126</strain>
    </source>
</reference>
<keyword evidence="2" id="KW-1185">Reference proteome</keyword>
<evidence type="ECO:0000313" key="2">
    <source>
        <dbReference type="Proteomes" id="UP000185663"/>
    </source>
</evidence>
<evidence type="ECO:0000313" key="1">
    <source>
        <dbReference type="EMBL" id="SDS09236.1"/>
    </source>
</evidence>